<dbReference type="Proteomes" id="UP001210231">
    <property type="component" value="Unassembled WGS sequence"/>
</dbReference>
<organism evidence="2 3">
    <name type="scientific">Polluticaenibacter yanchengensis</name>
    <dbReference type="NCBI Taxonomy" id="3014562"/>
    <lineage>
        <taxon>Bacteria</taxon>
        <taxon>Pseudomonadati</taxon>
        <taxon>Bacteroidota</taxon>
        <taxon>Chitinophagia</taxon>
        <taxon>Chitinophagales</taxon>
        <taxon>Chitinophagaceae</taxon>
        <taxon>Polluticaenibacter</taxon>
    </lineage>
</organism>
<dbReference type="Gene3D" id="1.25.40.390">
    <property type="match status" value="1"/>
</dbReference>
<keyword evidence="3" id="KW-1185">Reference proteome</keyword>
<evidence type="ECO:0000313" key="3">
    <source>
        <dbReference type="Proteomes" id="UP001210231"/>
    </source>
</evidence>
<dbReference type="InterPro" id="IPR011990">
    <property type="entry name" value="TPR-like_helical_dom_sf"/>
</dbReference>
<sequence>MLQKRLLGILLASTSLVGCSKFLDKNPDNRTELNSVEKVSNFLTTAYPFDSYINFTEAVSDNSDDKSVGTMYIEITKSYQFEENFETGRDTPSDYWDACYSAIAVANQSIDAINQAPDPQNYRSQLGEALVCRAYAHFMLVTLFSKSYDPATASTDLGIPYVTEPETVVFKNYERKNVAYVYEQIEKDLTEGLPLLDDNRYKVPKYHFTRRAANAFASRFYLFKKDFAKVVTHSNEVFPDGNVVNSLRDITGVYRTYTADEQFMHYTKATEPCNLLIREASSLYARKFASGRRYGYTPAIFSKLFGANVTGSTAWGQQRYNYGQDHPALLKWKEYFHRVSVNANTGFPHIMAPLFTTEEVLFNRAEAYAELGEFDKAAADLTSYASKRFTNFSATYNVTLAKAKAFYPNTTDKAAMINAVLDLKRTEFIHDGLRWFDMLRHKIPVRHKVIDVTDPTKVTYIEISGDDNRRVFQIPEITAIAGLQPNPR</sequence>
<name>A0ABT4UQZ7_9BACT</name>
<reference evidence="2 3" key="1">
    <citation type="submission" date="2022-12" db="EMBL/GenBank/DDBJ databases">
        <title>Chitinophagaceae gen. sp. nov., a new member of the family Chitinophagaceae, isolated from soil in a chemical factory.</title>
        <authorList>
            <person name="Ke Z."/>
        </authorList>
    </citation>
    <scope>NUCLEOTIDE SEQUENCE [LARGE SCALE GENOMIC DNA]</scope>
    <source>
        <strain evidence="2 3">LY-5</strain>
    </source>
</reference>
<dbReference type="SUPFAM" id="SSF48452">
    <property type="entry name" value="TPR-like"/>
    <property type="match status" value="1"/>
</dbReference>
<dbReference type="Pfam" id="PF14322">
    <property type="entry name" value="SusD-like_3"/>
    <property type="match status" value="1"/>
</dbReference>
<dbReference type="EMBL" id="JAQGEF010000044">
    <property type="protein sequence ID" value="MDA3616782.1"/>
    <property type="molecule type" value="Genomic_DNA"/>
</dbReference>
<evidence type="ECO:0000259" key="1">
    <source>
        <dbReference type="Pfam" id="PF14322"/>
    </source>
</evidence>
<gene>
    <name evidence="2" type="ORF">O3P16_18370</name>
</gene>
<dbReference type="RefSeq" id="WP_407033112.1">
    <property type="nucleotide sequence ID" value="NZ_JAQGEF010000044.1"/>
</dbReference>
<dbReference type="InterPro" id="IPR033985">
    <property type="entry name" value="SusD-like_N"/>
</dbReference>
<feature type="domain" description="SusD-like N-terminal" evidence="1">
    <location>
        <begin position="21"/>
        <end position="222"/>
    </location>
</feature>
<dbReference type="PROSITE" id="PS51257">
    <property type="entry name" value="PROKAR_LIPOPROTEIN"/>
    <property type="match status" value="1"/>
</dbReference>
<protein>
    <submittedName>
        <fullName evidence="2">RagB/SusD family nutrient uptake outer membrane protein</fullName>
    </submittedName>
</protein>
<comment type="caution">
    <text evidence="2">The sequence shown here is derived from an EMBL/GenBank/DDBJ whole genome shotgun (WGS) entry which is preliminary data.</text>
</comment>
<accession>A0ABT4UQZ7</accession>
<proteinExistence type="predicted"/>
<evidence type="ECO:0000313" key="2">
    <source>
        <dbReference type="EMBL" id="MDA3616782.1"/>
    </source>
</evidence>